<feature type="domain" description="Sodium symporter small subunit" evidence="2">
    <location>
        <begin position="10"/>
        <end position="85"/>
    </location>
</feature>
<evidence type="ECO:0000259" key="2">
    <source>
        <dbReference type="Pfam" id="PF13937"/>
    </source>
</evidence>
<organism evidence="3 4">
    <name type="scientific">Bacillus weihaiensis</name>
    <dbReference type="NCBI Taxonomy" id="1547283"/>
    <lineage>
        <taxon>Bacteria</taxon>
        <taxon>Bacillati</taxon>
        <taxon>Bacillota</taxon>
        <taxon>Bacilli</taxon>
        <taxon>Bacillales</taxon>
        <taxon>Bacillaceae</taxon>
        <taxon>Bacillus</taxon>
    </lineage>
</organism>
<keyword evidence="1" id="KW-0812">Transmembrane</keyword>
<feature type="transmembrane region" description="Helical" evidence="1">
    <location>
        <begin position="50"/>
        <end position="70"/>
    </location>
</feature>
<dbReference type="Pfam" id="PF13937">
    <property type="entry name" value="DUF4212"/>
    <property type="match status" value="1"/>
</dbReference>
<reference evidence="3 4" key="1">
    <citation type="journal article" date="2016" name="Sci. Rep.">
        <title>Complete genome sequence and transcriptomic analysis of a novel marine strain Bacillus weihaiensis reveals the mechanism of brown algae degradation.</title>
        <authorList>
            <person name="Zhu Y."/>
            <person name="Chen P."/>
            <person name="Bao Y."/>
            <person name="Men Y."/>
            <person name="Zeng Y."/>
            <person name="Yang J."/>
            <person name="Sun J."/>
            <person name="Sun Y."/>
        </authorList>
    </citation>
    <scope>NUCLEOTIDE SEQUENCE [LARGE SCALE GENOMIC DNA]</scope>
    <source>
        <strain evidence="3 4">Alg07</strain>
    </source>
</reference>
<evidence type="ECO:0000256" key="1">
    <source>
        <dbReference type="SAM" id="Phobius"/>
    </source>
</evidence>
<name>A0A1L3MM77_9BACI</name>
<keyword evidence="1" id="KW-0472">Membrane</keyword>
<gene>
    <name evidence="3" type="ORF">A9C19_00815</name>
</gene>
<dbReference type="OrthoDB" id="9797746at2"/>
<evidence type="ECO:0000313" key="3">
    <source>
        <dbReference type="EMBL" id="APH03412.1"/>
    </source>
</evidence>
<accession>A0A1L3MM77</accession>
<dbReference type="STRING" id="1547283.A9C19_00815"/>
<dbReference type="Proteomes" id="UP000181936">
    <property type="component" value="Chromosome"/>
</dbReference>
<sequence>MKKIDKKVADAYFKERTRNIVIYLLIGFVASFGVVLFAEPLSAMTINGFPFHYFMGAQGAIVIFIILLFVNAKVSDTIDKKYGIDESKNVQLSTGKSVEHS</sequence>
<protein>
    <recommendedName>
        <fullName evidence="2">Sodium symporter small subunit domain-containing protein</fullName>
    </recommendedName>
</protein>
<keyword evidence="1" id="KW-1133">Transmembrane helix</keyword>
<dbReference type="NCBIfam" id="TIGR03647">
    <property type="entry name" value="Na_symport_sm"/>
    <property type="match status" value="1"/>
</dbReference>
<feature type="transmembrane region" description="Helical" evidence="1">
    <location>
        <begin position="20"/>
        <end position="38"/>
    </location>
</feature>
<dbReference type="InterPro" id="IPR019886">
    <property type="entry name" value="Na_symporter_ssu"/>
</dbReference>
<proteinExistence type="predicted"/>
<keyword evidence="4" id="KW-1185">Reference proteome</keyword>
<dbReference type="RefSeq" id="WP_072578198.1">
    <property type="nucleotide sequence ID" value="NZ_CP016020.1"/>
</dbReference>
<evidence type="ECO:0000313" key="4">
    <source>
        <dbReference type="Proteomes" id="UP000181936"/>
    </source>
</evidence>
<dbReference type="AlphaFoldDB" id="A0A1L3MM77"/>
<dbReference type="EMBL" id="CP016020">
    <property type="protein sequence ID" value="APH03412.1"/>
    <property type="molecule type" value="Genomic_DNA"/>
</dbReference>
<dbReference type="KEGG" id="bwh:A9C19_00815"/>